<name>A0A565CR17_9BRAS</name>
<dbReference type="PROSITE" id="PS50053">
    <property type="entry name" value="UBIQUITIN_2"/>
    <property type="match status" value="1"/>
</dbReference>
<dbReference type="AlphaFoldDB" id="A0A565CR17"/>
<sequence>MSATQEEDKKPGDDGAHIILKVKSQDGDEVLFKIRGNTQLKNLMYAYCDRRGLKIDAFSFFFDMRRLRREQTPDELDMKDGDVIDAFRPMSGGLRANQLQWSYMIFDKIE</sequence>
<feature type="domain" description="Ubiquitin-like" evidence="1">
    <location>
        <begin position="18"/>
        <end position="93"/>
    </location>
</feature>
<organism evidence="2 3">
    <name type="scientific">Arabis nemorensis</name>
    <dbReference type="NCBI Taxonomy" id="586526"/>
    <lineage>
        <taxon>Eukaryota</taxon>
        <taxon>Viridiplantae</taxon>
        <taxon>Streptophyta</taxon>
        <taxon>Embryophyta</taxon>
        <taxon>Tracheophyta</taxon>
        <taxon>Spermatophyta</taxon>
        <taxon>Magnoliopsida</taxon>
        <taxon>eudicotyledons</taxon>
        <taxon>Gunneridae</taxon>
        <taxon>Pentapetalae</taxon>
        <taxon>rosids</taxon>
        <taxon>malvids</taxon>
        <taxon>Brassicales</taxon>
        <taxon>Brassicaceae</taxon>
        <taxon>Arabideae</taxon>
        <taxon>Arabis</taxon>
    </lineage>
</organism>
<accession>A0A565CR17</accession>
<protein>
    <recommendedName>
        <fullName evidence="1">Ubiquitin-like domain-containing protein</fullName>
    </recommendedName>
</protein>
<evidence type="ECO:0000259" key="1">
    <source>
        <dbReference type="PROSITE" id="PS50053"/>
    </source>
</evidence>
<dbReference type="PANTHER" id="PTHR10562">
    <property type="entry name" value="SMALL UBIQUITIN-RELATED MODIFIER"/>
    <property type="match status" value="1"/>
</dbReference>
<dbReference type="InterPro" id="IPR000626">
    <property type="entry name" value="Ubiquitin-like_dom"/>
</dbReference>
<reference evidence="2" key="1">
    <citation type="submission" date="2019-07" db="EMBL/GenBank/DDBJ databases">
        <authorList>
            <person name="Dittberner H."/>
        </authorList>
    </citation>
    <scope>NUCLEOTIDE SEQUENCE [LARGE SCALE GENOMIC DNA]</scope>
</reference>
<dbReference type="InterPro" id="IPR029071">
    <property type="entry name" value="Ubiquitin-like_domsf"/>
</dbReference>
<dbReference type="Gene3D" id="3.10.20.90">
    <property type="entry name" value="Phosphatidylinositol 3-kinase Catalytic Subunit, Chain A, domain 1"/>
    <property type="match status" value="1"/>
</dbReference>
<dbReference type="InterPro" id="IPR022617">
    <property type="entry name" value="Rad60/SUMO-like_dom"/>
</dbReference>
<dbReference type="OrthoDB" id="442921at2759"/>
<proteinExistence type="predicted"/>
<dbReference type="EMBL" id="CABITT030000008">
    <property type="protein sequence ID" value="VVB16067.1"/>
    <property type="molecule type" value="Genomic_DNA"/>
</dbReference>
<evidence type="ECO:0000313" key="3">
    <source>
        <dbReference type="Proteomes" id="UP000489600"/>
    </source>
</evidence>
<dbReference type="SUPFAM" id="SSF54236">
    <property type="entry name" value="Ubiquitin-like"/>
    <property type="match status" value="1"/>
</dbReference>
<dbReference type="Pfam" id="PF11976">
    <property type="entry name" value="Rad60-SLD"/>
    <property type="match status" value="1"/>
</dbReference>
<gene>
    <name evidence="2" type="ORF">ANE_LOCUS26511</name>
</gene>
<evidence type="ECO:0000313" key="2">
    <source>
        <dbReference type="EMBL" id="VVB16067.1"/>
    </source>
</evidence>
<dbReference type="Proteomes" id="UP000489600">
    <property type="component" value="Unassembled WGS sequence"/>
</dbReference>
<keyword evidence="3" id="KW-1185">Reference proteome</keyword>
<comment type="caution">
    <text evidence="2">The sequence shown here is derived from an EMBL/GenBank/DDBJ whole genome shotgun (WGS) entry which is preliminary data.</text>
</comment>